<dbReference type="InterPro" id="IPR043502">
    <property type="entry name" value="DNA/RNA_pol_sf"/>
</dbReference>
<dbReference type="Gene3D" id="3.30.70.270">
    <property type="match status" value="1"/>
</dbReference>
<dbReference type="InterPro" id="IPR043128">
    <property type="entry name" value="Rev_trsase/Diguanyl_cyclase"/>
</dbReference>
<dbReference type="EMBL" id="BAABME010009163">
    <property type="protein sequence ID" value="GAA0174651.1"/>
    <property type="molecule type" value="Genomic_DNA"/>
</dbReference>
<proteinExistence type="predicted"/>
<dbReference type="Proteomes" id="UP001454036">
    <property type="component" value="Unassembled WGS sequence"/>
</dbReference>
<evidence type="ECO:0000259" key="1">
    <source>
        <dbReference type="Pfam" id="PF00078"/>
    </source>
</evidence>
<evidence type="ECO:0000313" key="2">
    <source>
        <dbReference type="EMBL" id="GAA0174651.1"/>
    </source>
</evidence>
<keyword evidence="3" id="KW-1185">Reference proteome</keyword>
<dbReference type="CDD" id="cd01647">
    <property type="entry name" value="RT_LTR"/>
    <property type="match status" value="1"/>
</dbReference>
<name>A0AAV3RHQ0_LITER</name>
<dbReference type="Pfam" id="PF00078">
    <property type="entry name" value="RVT_1"/>
    <property type="match status" value="1"/>
</dbReference>
<accession>A0AAV3RHQ0</accession>
<dbReference type="InterPro" id="IPR000477">
    <property type="entry name" value="RT_dom"/>
</dbReference>
<comment type="caution">
    <text evidence="2">The sequence shown here is derived from an EMBL/GenBank/DDBJ whole genome shotgun (WGS) entry which is preliminary data.</text>
</comment>
<dbReference type="PANTHER" id="PTHR24559:SF444">
    <property type="entry name" value="REVERSE TRANSCRIPTASE DOMAIN-CONTAINING PROTEIN"/>
    <property type="match status" value="1"/>
</dbReference>
<protein>
    <recommendedName>
        <fullName evidence="1">Reverse transcriptase domain-containing protein</fullName>
    </recommendedName>
</protein>
<sequence>MDAFMGYHHIRMVHEEAEKTSFITEYLFYYWKVVSFGLKNVGATYEKMVNSIFAQQIGRHMEIYVDDILAKRNSRVEHIDNLKETLEQLRTYKPWINLEKCSFGVISGKILGYMINEWGIEPNPDKVKALVEEKALLAWCMELKQCYPQKSAYESICSLGVKKKRTQQATPSTLLMNSGIKPFSKSSHRLCKNKLIPKWGGSYRIIHIRGSGTYILEEMKRELVPRTWHVLKLRKYYI</sequence>
<feature type="domain" description="Reverse transcriptase" evidence="1">
    <location>
        <begin position="1"/>
        <end position="115"/>
    </location>
</feature>
<evidence type="ECO:0000313" key="3">
    <source>
        <dbReference type="Proteomes" id="UP001454036"/>
    </source>
</evidence>
<reference evidence="2 3" key="1">
    <citation type="submission" date="2024-01" db="EMBL/GenBank/DDBJ databases">
        <title>The complete chloroplast genome sequence of Lithospermum erythrorhizon: insights into the phylogenetic relationship among Boraginaceae species and the maternal lineages of purple gromwells.</title>
        <authorList>
            <person name="Okada T."/>
            <person name="Watanabe K."/>
        </authorList>
    </citation>
    <scope>NUCLEOTIDE SEQUENCE [LARGE SCALE GENOMIC DNA]</scope>
</reference>
<dbReference type="SUPFAM" id="SSF56672">
    <property type="entry name" value="DNA/RNA polymerases"/>
    <property type="match status" value="1"/>
</dbReference>
<organism evidence="2 3">
    <name type="scientific">Lithospermum erythrorhizon</name>
    <name type="common">Purple gromwell</name>
    <name type="synonym">Lithospermum officinale var. erythrorhizon</name>
    <dbReference type="NCBI Taxonomy" id="34254"/>
    <lineage>
        <taxon>Eukaryota</taxon>
        <taxon>Viridiplantae</taxon>
        <taxon>Streptophyta</taxon>
        <taxon>Embryophyta</taxon>
        <taxon>Tracheophyta</taxon>
        <taxon>Spermatophyta</taxon>
        <taxon>Magnoliopsida</taxon>
        <taxon>eudicotyledons</taxon>
        <taxon>Gunneridae</taxon>
        <taxon>Pentapetalae</taxon>
        <taxon>asterids</taxon>
        <taxon>lamiids</taxon>
        <taxon>Boraginales</taxon>
        <taxon>Boraginaceae</taxon>
        <taxon>Boraginoideae</taxon>
        <taxon>Lithospermeae</taxon>
        <taxon>Lithospermum</taxon>
    </lineage>
</organism>
<dbReference type="PANTHER" id="PTHR24559">
    <property type="entry name" value="TRANSPOSON TY3-I GAG-POL POLYPROTEIN"/>
    <property type="match status" value="1"/>
</dbReference>
<dbReference type="AlphaFoldDB" id="A0AAV3RHQ0"/>
<gene>
    <name evidence="2" type="ORF">LIER_27993</name>
</gene>
<dbReference type="InterPro" id="IPR053134">
    <property type="entry name" value="RNA-dir_DNA_polymerase"/>
</dbReference>